<comment type="similarity">
    <text evidence="13">Belongs to the insect chemoreceptor superfamily. Gustatory receptor (GR) family.</text>
</comment>
<dbReference type="InterPro" id="IPR013604">
    <property type="entry name" value="7TM_chemorcpt"/>
</dbReference>
<evidence type="ECO:0000256" key="3">
    <source>
        <dbReference type="ARBA" id="ARBA00006219"/>
    </source>
</evidence>
<organism evidence="15 16">
    <name type="scientific">Tenebrio molitor</name>
    <name type="common">Yellow mealworm beetle</name>
    <dbReference type="NCBI Taxonomy" id="7067"/>
    <lineage>
        <taxon>Eukaryota</taxon>
        <taxon>Metazoa</taxon>
        <taxon>Ecdysozoa</taxon>
        <taxon>Arthropoda</taxon>
        <taxon>Hexapoda</taxon>
        <taxon>Insecta</taxon>
        <taxon>Pterygota</taxon>
        <taxon>Neoptera</taxon>
        <taxon>Endopterygota</taxon>
        <taxon>Coleoptera</taxon>
        <taxon>Polyphaga</taxon>
        <taxon>Cucujiformia</taxon>
        <taxon>Tenebrionidae</taxon>
        <taxon>Tenebrio</taxon>
    </lineage>
</organism>
<keyword evidence="9 13" id="KW-1133">Transmembrane helix</keyword>
<comment type="function">
    <text evidence="13">Gustatory receptor which mediates acceptance or avoidance behavior, depending on its substrates.</text>
</comment>
<dbReference type="Gene3D" id="3.30.200.20">
    <property type="entry name" value="Phosphorylase Kinase, domain 1"/>
    <property type="match status" value="1"/>
</dbReference>
<dbReference type="InterPro" id="IPR011009">
    <property type="entry name" value="Kinase-like_dom_sf"/>
</dbReference>
<dbReference type="GO" id="GO:0005886">
    <property type="term" value="C:plasma membrane"/>
    <property type="evidence" value="ECO:0007669"/>
    <property type="project" value="UniProtKB-SubCell"/>
</dbReference>
<evidence type="ECO:0000313" key="16">
    <source>
        <dbReference type="Proteomes" id="UP000719412"/>
    </source>
</evidence>
<dbReference type="AlphaFoldDB" id="A0A8J6L775"/>
<keyword evidence="8" id="KW-0418">Kinase</keyword>
<keyword evidence="5" id="KW-0963">Cytoplasm</keyword>
<keyword evidence="4 13" id="KW-1003">Cell membrane</keyword>
<keyword evidence="7 13" id="KW-0812">Transmembrane</keyword>
<evidence type="ECO:0000313" key="15">
    <source>
        <dbReference type="EMBL" id="KAH0809167.1"/>
    </source>
</evidence>
<feature type="domain" description="Aminoglycoside phosphotransferase" evidence="14">
    <location>
        <begin position="262"/>
        <end position="473"/>
    </location>
</feature>
<evidence type="ECO:0000256" key="6">
    <source>
        <dbReference type="ARBA" id="ARBA00022679"/>
    </source>
</evidence>
<evidence type="ECO:0000256" key="11">
    <source>
        <dbReference type="ARBA" id="ARBA00036820"/>
    </source>
</evidence>
<reference evidence="15" key="1">
    <citation type="journal article" date="2020" name="J Insects Food Feed">
        <title>The yellow mealworm (Tenebrio molitor) genome: a resource for the emerging insects as food and feed industry.</title>
        <authorList>
            <person name="Eriksson T."/>
            <person name="Andere A."/>
            <person name="Kelstrup H."/>
            <person name="Emery V."/>
            <person name="Picard C."/>
        </authorList>
    </citation>
    <scope>NUCLEOTIDE SEQUENCE</scope>
    <source>
        <strain evidence="15">Stoneville</strain>
        <tissue evidence="15">Whole head</tissue>
    </source>
</reference>
<keyword evidence="6" id="KW-0808">Transferase</keyword>
<evidence type="ECO:0000256" key="8">
    <source>
        <dbReference type="ARBA" id="ARBA00022777"/>
    </source>
</evidence>
<evidence type="ECO:0000256" key="2">
    <source>
        <dbReference type="ARBA" id="ARBA00004651"/>
    </source>
</evidence>
<proteinExistence type="inferred from homology"/>
<dbReference type="InterPro" id="IPR050249">
    <property type="entry name" value="Pseudomonas-type_ThrB"/>
</dbReference>
<feature type="transmembrane region" description="Helical" evidence="13">
    <location>
        <begin position="79"/>
        <end position="96"/>
    </location>
</feature>
<keyword evidence="10 13" id="KW-0472">Membrane</keyword>
<comment type="caution">
    <text evidence="15">The sequence shown here is derived from an EMBL/GenBank/DDBJ whole genome shotgun (WGS) entry which is preliminary data.</text>
</comment>
<accession>A0A8J6L775</accession>
<dbReference type="SUPFAM" id="SSF56112">
    <property type="entry name" value="Protein kinase-like (PK-like)"/>
    <property type="match status" value="1"/>
</dbReference>
<comment type="function">
    <text evidence="12">Catalyzes the GTP-dependent phosphorylation of 5-hydroxy-L-lysine.</text>
</comment>
<evidence type="ECO:0000259" key="14">
    <source>
        <dbReference type="Pfam" id="PF01636"/>
    </source>
</evidence>
<keyword evidence="13" id="KW-0807">Transducer</keyword>
<evidence type="ECO:0000256" key="12">
    <source>
        <dbReference type="ARBA" id="ARBA00037368"/>
    </source>
</evidence>
<feature type="transmembrane region" description="Helical" evidence="13">
    <location>
        <begin position="116"/>
        <end position="136"/>
    </location>
</feature>
<comment type="similarity">
    <text evidence="3">Belongs to the aminoglycoside phosphotransferase family.</text>
</comment>
<comment type="caution">
    <text evidence="13">Lacks conserved residue(s) required for the propagation of feature annotation.</text>
</comment>
<dbReference type="InterPro" id="IPR002575">
    <property type="entry name" value="Aminoglycoside_PTrfase"/>
</dbReference>
<dbReference type="GO" id="GO:0050909">
    <property type="term" value="P:sensory perception of taste"/>
    <property type="evidence" value="ECO:0007669"/>
    <property type="project" value="InterPro"/>
</dbReference>
<comment type="subcellular location">
    <subcellularLocation>
        <location evidence="2 13">Cell membrane</location>
        <topology evidence="2 13">Multi-pass membrane protein</topology>
    </subcellularLocation>
    <subcellularLocation>
        <location evidence="1">Cytoplasm</location>
    </subcellularLocation>
</comment>
<evidence type="ECO:0000256" key="1">
    <source>
        <dbReference type="ARBA" id="ARBA00004496"/>
    </source>
</evidence>
<gene>
    <name evidence="15" type="ORF">GEV33_013628</name>
</gene>
<dbReference type="GO" id="GO:0007165">
    <property type="term" value="P:signal transduction"/>
    <property type="evidence" value="ECO:0007669"/>
    <property type="project" value="UniProtKB-KW"/>
</dbReference>
<dbReference type="PANTHER" id="PTHR21064:SF1">
    <property type="entry name" value="HYDROXYLYSINE KINASE"/>
    <property type="match status" value="1"/>
</dbReference>
<dbReference type="GO" id="GO:0005737">
    <property type="term" value="C:cytoplasm"/>
    <property type="evidence" value="ECO:0007669"/>
    <property type="project" value="UniProtKB-SubCell"/>
</dbReference>
<comment type="catalytic activity">
    <reaction evidence="11">
        <text>(5R)-5-hydroxy-L-lysine + GTP = (5R)-5-phosphooxy-L-lysine + GDP + H(+)</text>
        <dbReference type="Rhea" id="RHEA:19049"/>
        <dbReference type="ChEBI" id="CHEBI:15378"/>
        <dbReference type="ChEBI" id="CHEBI:37565"/>
        <dbReference type="ChEBI" id="CHEBI:57882"/>
        <dbReference type="ChEBI" id="CHEBI:58189"/>
        <dbReference type="ChEBI" id="CHEBI:58357"/>
        <dbReference type="EC" id="2.7.1.81"/>
    </reaction>
</comment>
<dbReference type="FunFam" id="3.30.200.20:FF:000549">
    <property type="entry name" value="hydroxylysine kinase"/>
    <property type="match status" value="1"/>
</dbReference>
<keyword evidence="16" id="KW-1185">Reference proteome</keyword>
<dbReference type="Proteomes" id="UP000719412">
    <property type="component" value="Unassembled WGS sequence"/>
</dbReference>
<protein>
    <recommendedName>
        <fullName evidence="13">Gustatory receptor</fullName>
    </recommendedName>
</protein>
<reference evidence="15" key="2">
    <citation type="submission" date="2021-08" db="EMBL/GenBank/DDBJ databases">
        <authorList>
            <person name="Eriksson T."/>
        </authorList>
    </citation>
    <scope>NUCLEOTIDE SEQUENCE</scope>
    <source>
        <strain evidence="15">Stoneville</strain>
        <tissue evidence="15">Whole head</tissue>
    </source>
</reference>
<sequence>MMIEEVQFFTYYSLLRNRFKAINDLLRTKFSNTDDTSNRQIHPVTIINCDKEVIMKLRSLHLQLCFVGRLLNEYFNIQILLLIGLSFLGFTTNAYYSFDVISDNFINDGNLIVPAAVFWVAAKFIELLVISVICTITKNEINQTGEILYQLKNRYKKSVATQINLFGKQILHCDFKITALDFFDIDMTLLYGLDKTMSENKTLLQPGVLIKPEVRENDVKEILREIYGLRCVSIKELNGYDDNNYHVKVEAVSENKNIANVNNDGYVLKVVNSLDSLNPQFFEAQNELLLHLGKNRICCPKPIQNKNGQYYIIHTFPSGKHIVRLLEFISGSIIHQVPSSMHLFYQTGKYVAQLDEVMKNFHHPAYDTLKSVWHMESVPQLSQFLYVIRDESKRKIVEEVIEEFSTKVLPISSSLEKGMIHGDFNEQNILVEQKAGEWFVKGIIDFGDSNYACYVYELAVTMTYMMIQGRSVDVGGHVLAGYTSVRKLTPQEYKVLKVCIAARMCQSLVMGAYSSLQDPENSYILVTAKSGWALLEELWPQPQDKLLERWRKLVEDN</sequence>
<dbReference type="Pfam" id="PF01636">
    <property type="entry name" value="APH"/>
    <property type="match status" value="1"/>
</dbReference>
<evidence type="ECO:0000256" key="13">
    <source>
        <dbReference type="RuleBase" id="RU363108"/>
    </source>
</evidence>
<dbReference type="EMBL" id="JABDTM020028295">
    <property type="protein sequence ID" value="KAH0809167.1"/>
    <property type="molecule type" value="Genomic_DNA"/>
</dbReference>
<evidence type="ECO:0000256" key="4">
    <source>
        <dbReference type="ARBA" id="ARBA00022475"/>
    </source>
</evidence>
<dbReference type="FunFam" id="3.90.1200.10:FF:000007">
    <property type="entry name" value="hydroxylysine kinase isoform X1"/>
    <property type="match status" value="1"/>
</dbReference>
<keyword evidence="13" id="KW-0675">Receptor</keyword>
<dbReference type="GO" id="GO:0047992">
    <property type="term" value="F:hydroxylysine kinase activity"/>
    <property type="evidence" value="ECO:0007669"/>
    <property type="project" value="UniProtKB-EC"/>
</dbReference>
<dbReference type="PANTHER" id="PTHR21064">
    <property type="entry name" value="AMINOGLYCOSIDE PHOSPHOTRANSFERASE DOMAIN-CONTAINING PROTEIN-RELATED"/>
    <property type="match status" value="1"/>
</dbReference>
<evidence type="ECO:0000256" key="7">
    <source>
        <dbReference type="ARBA" id="ARBA00022692"/>
    </source>
</evidence>
<dbReference type="Pfam" id="PF08395">
    <property type="entry name" value="7tm_7"/>
    <property type="match status" value="1"/>
</dbReference>
<evidence type="ECO:0000256" key="10">
    <source>
        <dbReference type="ARBA" id="ARBA00023136"/>
    </source>
</evidence>
<evidence type="ECO:0000256" key="9">
    <source>
        <dbReference type="ARBA" id="ARBA00022989"/>
    </source>
</evidence>
<dbReference type="Gene3D" id="3.90.1200.10">
    <property type="match status" value="1"/>
</dbReference>
<evidence type="ECO:0000256" key="5">
    <source>
        <dbReference type="ARBA" id="ARBA00022490"/>
    </source>
</evidence>
<name>A0A8J6L775_TENMO</name>